<gene>
    <name evidence="1" type="ORF">UFOVP516_59</name>
</gene>
<sequence>RKLDGILCSMIDEHKKLEVFHDLKINANLGGYRDVLRNLVDYEAGRTIFETALGIENKSIINQISIFD</sequence>
<proteinExistence type="predicted"/>
<name>A0A6J5MLI8_9CAUD</name>
<organism evidence="1">
    <name type="scientific">uncultured Caudovirales phage</name>
    <dbReference type="NCBI Taxonomy" id="2100421"/>
    <lineage>
        <taxon>Viruses</taxon>
        <taxon>Duplodnaviria</taxon>
        <taxon>Heunggongvirae</taxon>
        <taxon>Uroviricota</taxon>
        <taxon>Caudoviricetes</taxon>
        <taxon>Peduoviridae</taxon>
        <taxon>Maltschvirus</taxon>
        <taxon>Maltschvirus maltsch</taxon>
    </lineage>
</organism>
<dbReference type="EMBL" id="LR796480">
    <property type="protein sequence ID" value="CAB4147955.1"/>
    <property type="molecule type" value="Genomic_DNA"/>
</dbReference>
<feature type="non-terminal residue" evidence="1">
    <location>
        <position position="1"/>
    </location>
</feature>
<reference evidence="1" key="1">
    <citation type="submission" date="2020-04" db="EMBL/GenBank/DDBJ databases">
        <authorList>
            <person name="Chiriac C."/>
            <person name="Salcher M."/>
            <person name="Ghai R."/>
            <person name="Kavagutti S V."/>
        </authorList>
    </citation>
    <scope>NUCLEOTIDE SEQUENCE</scope>
</reference>
<evidence type="ECO:0000313" key="1">
    <source>
        <dbReference type="EMBL" id="CAB4147955.1"/>
    </source>
</evidence>
<protein>
    <submittedName>
        <fullName evidence="1">Uncharacterized protein</fullName>
    </submittedName>
</protein>
<accession>A0A6J5MLI8</accession>